<evidence type="ECO:0000256" key="5">
    <source>
        <dbReference type="ARBA" id="ARBA00021702"/>
    </source>
</evidence>
<dbReference type="CDD" id="cd01335">
    <property type="entry name" value="Radical_SAM"/>
    <property type="match status" value="1"/>
</dbReference>
<dbReference type="InterPro" id="IPR006638">
    <property type="entry name" value="Elp3/MiaA/NifB-like_rSAM"/>
</dbReference>
<gene>
    <name evidence="16" type="ORF">BCF53_11450</name>
</gene>
<dbReference type="PROSITE" id="PS51918">
    <property type="entry name" value="RADICAL_SAM"/>
    <property type="match status" value="1"/>
</dbReference>
<keyword evidence="11" id="KW-0535">Nitrogen fixation</keyword>
<keyword evidence="17" id="KW-1185">Reference proteome</keyword>
<dbReference type="Pfam" id="PF02579">
    <property type="entry name" value="Nitro_FeMo-Co"/>
    <property type="match status" value="1"/>
</dbReference>
<dbReference type="AlphaFoldDB" id="A0A4R3I2K0"/>
<evidence type="ECO:0000256" key="14">
    <source>
        <dbReference type="ARBA" id="ARBA00032102"/>
    </source>
</evidence>
<evidence type="ECO:0000256" key="11">
    <source>
        <dbReference type="ARBA" id="ARBA00023231"/>
    </source>
</evidence>
<comment type="caution">
    <text evidence="16">The sequence shown here is derived from an EMBL/GenBank/DDBJ whole genome shotgun (WGS) entry which is preliminary data.</text>
</comment>
<reference evidence="16 17" key="1">
    <citation type="submission" date="2019-03" db="EMBL/GenBank/DDBJ databases">
        <title>Genomic Encyclopedia of Archaeal and Bacterial Type Strains, Phase II (KMG-II): from individual species to whole genera.</title>
        <authorList>
            <person name="Goeker M."/>
        </authorList>
    </citation>
    <scope>NUCLEOTIDE SEQUENCE [LARGE SCALE GENOMIC DNA]</scope>
    <source>
        <strain evidence="16 17">DSM 15388</strain>
    </source>
</reference>
<dbReference type="SUPFAM" id="SSF53146">
    <property type="entry name" value="Nitrogenase accessory factor-like"/>
    <property type="match status" value="1"/>
</dbReference>
<keyword evidence="10" id="KW-0411">Iron-sulfur</keyword>
<dbReference type="InterPro" id="IPR034165">
    <property type="entry name" value="NifB_C"/>
</dbReference>
<sequence>MNNDLARKHSEMRMKDQRVQTHPCYSKDAHKYARIHLPVAPACNIQCNYCNRKFDCSNETRPGVVSKLLSPAEAVHRFQAVKKRMPELKVVGIAGPGDPLANPNATLATLKGVAEIDDDVHLCVSTNGLNLPEQVDALAGVGVHHLTITINSLSAKTASELYSWAYFNNQRLRGIEAAEALIEQQMKGLKLASEAGILVKVNTVLVPGINDGESLSALAKEIQSRGALLHNVMPLISDPAHGTFFGLNHIPGPDKEQLEAARKVAGMDMQQMTHCQQCRADAVGKLDSDQSCASKELDSSVATVRIAVASSTGELIDTHFGHASEFRIFDVSESSLALVETRQVEKYCSGMEHCDDQPLAGHIKALHDCQQVLCARIGMDPWQSLENAGITPSVEFAMMNVTDTLKVLAPKASSSCSGSVNKEAC</sequence>
<proteinExistence type="inferred from homology"/>
<comment type="pathway">
    <text evidence="3">Cofactor biosynthesis; Fe-Mo cofactor biosynthesis.</text>
</comment>
<comment type="function">
    <text evidence="2">Involved in the biosynthesis of the iron-molybdenum cofactor (FeMo-co or M-cluster) found in the dinitrogenase enzyme of the nitrogenase complex in nitrogen-fixing microorganisms. NifB catalyzes the crucial step of radical SAM-dependent carbide insertion that occurs concomitant with the insertion of a 9th sulfur and the rearrangement/coupling of two [4Fe-4S] clusters into a [8Fe-9S-C] cluster, the precursor to the M-cluster.</text>
</comment>
<dbReference type="Pfam" id="PF04055">
    <property type="entry name" value="Radical_SAM"/>
    <property type="match status" value="1"/>
</dbReference>
<dbReference type="SFLD" id="SFLDG01067">
    <property type="entry name" value="SPASM/twitch_domain_containing"/>
    <property type="match status" value="1"/>
</dbReference>
<dbReference type="SFLD" id="SFLDF00281">
    <property type="entry name" value="FeMo_cofactor_biosynthesis_pro"/>
    <property type="match status" value="1"/>
</dbReference>
<evidence type="ECO:0000259" key="15">
    <source>
        <dbReference type="PROSITE" id="PS51918"/>
    </source>
</evidence>
<dbReference type="InterPro" id="IPR000385">
    <property type="entry name" value="MoaA_NifB_PqqE_Fe-S-bd_CS"/>
</dbReference>
<dbReference type="InterPro" id="IPR007197">
    <property type="entry name" value="rSAM"/>
</dbReference>
<keyword evidence="7" id="KW-0949">S-adenosyl-L-methionine</keyword>
<keyword evidence="12" id="KW-0456">Lyase</keyword>
<dbReference type="CDD" id="cd00852">
    <property type="entry name" value="NifB"/>
    <property type="match status" value="1"/>
</dbReference>
<dbReference type="InterPro" id="IPR003731">
    <property type="entry name" value="Di-Nase_FeMo-co_biosynth"/>
</dbReference>
<evidence type="ECO:0000256" key="8">
    <source>
        <dbReference type="ARBA" id="ARBA00022723"/>
    </source>
</evidence>
<evidence type="ECO:0000256" key="12">
    <source>
        <dbReference type="ARBA" id="ARBA00023239"/>
    </source>
</evidence>
<dbReference type="GO" id="GO:0016829">
    <property type="term" value="F:lyase activity"/>
    <property type="evidence" value="ECO:0007669"/>
    <property type="project" value="UniProtKB-KW"/>
</dbReference>
<keyword evidence="9" id="KW-0408">Iron</keyword>
<accession>A0A4R3I2K0</accession>
<evidence type="ECO:0000256" key="4">
    <source>
        <dbReference type="ARBA" id="ARBA00006804"/>
    </source>
</evidence>
<dbReference type="InterPro" id="IPR013785">
    <property type="entry name" value="Aldolase_TIM"/>
</dbReference>
<dbReference type="SUPFAM" id="SSF102114">
    <property type="entry name" value="Radical SAM enzymes"/>
    <property type="match status" value="1"/>
</dbReference>
<evidence type="ECO:0000256" key="10">
    <source>
        <dbReference type="ARBA" id="ARBA00023014"/>
    </source>
</evidence>
<evidence type="ECO:0000313" key="17">
    <source>
        <dbReference type="Proteomes" id="UP000295793"/>
    </source>
</evidence>
<evidence type="ECO:0000313" key="16">
    <source>
        <dbReference type="EMBL" id="TCS38885.1"/>
    </source>
</evidence>
<dbReference type="SMART" id="SM00729">
    <property type="entry name" value="Elp3"/>
    <property type="match status" value="1"/>
</dbReference>
<comment type="similarity">
    <text evidence="4">Belongs to the radical SAM superfamily. NifB family.</text>
</comment>
<keyword evidence="8" id="KW-0479">Metal-binding</keyword>
<dbReference type="SFLD" id="SFLDS00029">
    <property type="entry name" value="Radical_SAM"/>
    <property type="match status" value="1"/>
</dbReference>
<dbReference type="InterPro" id="IPR036105">
    <property type="entry name" value="DiNase_FeMo-co_biosyn_sf"/>
</dbReference>
<protein>
    <recommendedName>
        <fullName evidence="5">FeMo cofactor biosynthesis protein NifB</fullName>
    </recommendedName>
    <alternativeName>
        <fullName evidence="14">Nitrogenase cofactor maturase NifB</fullName>
    </alternativeName>
    <alternativeName>
        <fullName evidence="13">Radical SAM assemblase NifB</fullName>
    </alternativeName>
</protein>
<dbReference type="PROSITE" id="PS01305">
    <property type="entry name" value="MOAA_NIFB_PQQE"/>
    <property type="match status" value="1"/>
</dbReference>
<dbReference type="PANTHER" id="PTHR43787:SF13">
    <property type="entry name" value="FEMO COFACTOR BIOSYNTHESIS PROTEIN NIFB"/>
    <property type="match status" value="1"/>
</dbReference>
<keyword evidence="6" id="KW-0004">4Fe-4S</keyword>
<dbReference type="Gene3D" id="3.30.420.130">
    <property type="entry name" value="Dinitrogenase iron-molybdenum cofactor biosynthesis domain"/>
    <property type="match status" value="1"/>
</dbReference>
<evidence type="ECO:0000256" key="3">
    <source>
        <dbReference type="ARBA" id="ARBA00005155"/>
    </source>
</evidence>
<dbReference type="UniPathway" id="UPA00782"/>
<evidence type="ECO:0000256" key="13">
    <source>
        <dbReference type="ARBA" id="ARBA00030926"/>
    </source>
</evidence>
<dbReference type="GO" id="GO:0032324">
    <property type="term" value="P:molybdopterin cofactor biosynthetic process"/>
    <property type="evidence" value="ECO:0007669"/>
    <property type="project" value="UniProtKB-ARBA"/>
</dbReference>
<dbReference type="RefSeq" id="WP_132702666.1">
    <property type="nucleotide sequence ID" value="NZ_SLZR01000014.1"/>
</dbReference>
<dbReference type="OrthoDB" id="9785734at2"/>
<dbReference type="InterPro" id="IPR005980">
    <property type="entry name" value="Nase_CF_NifB"/>
</dbReference>
<evidence type="ECO:0000256" key="7">
    <source>
        <dbReference type="ARBA" id="ARBA00022691"/>
    </source>
</evidence>
<dbReference type="InterPro" id="IPR058240">
    <property type="entry name" value="rSAM_sf"/>
</dbReference>
<dbReference type="Proteomes" id="UP000295793">
    <property type="component" value="Unassembled WGS sequence"/>
</dbReference>
<evidence type="ECO:0000256" key="1">
    <source>
        <dbReference type="ARBA" id="ARBA00001966"/>
    </source>
</evidence>
<dbReference type="GO" id="GO:0051539">
    <property type="term" value="F:4 iron, 4 sulfur cluster binding"/>
    <property type="evidence" value="ECO:0007669"/>
    <property type="project" value="UniProtKB-KW"/>
</dbReference>
<dbReference type="PANTHER" id="PTHR43787">
    <property type="entry name" value="FEMO COFACTOR BIOSYNTHESIS PROTEIN NIFB-RELATED"/>
    <property type="match status" value="1"/>
</dbReference>
<dbReference type="EMBL" id="SLZR01000014">
    <property type="protein sequence ID" value="TCS38885.1"/>
    <property type="molecule type" value="Genomic_DNA"/>
</dbReference>
<dbReference type="SFLD" id="SFLDG01068">
    <property type="entry name" value="FeMo_cofactor_biosynthesis_pro"/>
    <property type="match status" value="1"/>
</dbReference>
<organism evidence="16 17">
    <name type="scientific">Reinekea marinisedimentorum</name>
    <dbReference type="NCBI Taxonomy" id="230495"/>
    <lineage>
        <taxon>Bacteria</taxon>
        <taxon>Pseudomonadati</taxon>
        <taxon>Pseudomonadota</taxon>
        <taxon>Gammaproteobacteria</taxon>
        <taxon>Oceanospirillales</taxon>
        <taxon>Saccharospirillaceae</taxon>
        <taxon>Reinekea</taxon>
    </lineage>
</organism>
<dbReference type="GO" id="GO:0046872">
    <property type="term" value="F:metal ion binding"/>
    <property type="evidence" value="ECO:0007669"/>
    <property type="project" value="UniProtKB-KW"/>
</dbReference>
<dbReference type="Gene3D" id="3.20.20.70">
    <property type="entry name" value="Aldolase class I"/>
    <property type="match status" value="1"/>
</dbReference>
<evidence type="ECO:0000256" key="2">
    <source>
        <dbReference type="ARBA" id="ARBA00003522"/>
    </source>
</evidence>
<evidence type="ECO:0000256" key="6">
    <source>
        <dbReference type="ARBA" id="ARBA00022485"/>
    </source>
</evidence>
<evidence type="ECO:0000256" key="9">
    <source>
        <dbReference type="ARBA" id="ARBA00023004"/>
    </source>
</evidence>
<feature type="domain" description="Radical SAM core" evidence="15">
    <location>
        <begin position="29"/>
        <end position="276"/>
    </location>
</feature>
<dbReference type="NCBIfam" id="TIGR01290">
    <property type="entry name" value="nifB"/>
    <property type="match status" value="1"/>
</dbReference>
<comment type="cofactor">
    <cofactor evidence="1">
        <name>[4Fe-4S] cluster</name>
        <dbReference type="ChEBI" id="CHEBI:49883"/>
    </cofactor>
</comment>
<name>A0A4R3I2K0_9GAMM</name>